<dbReference type="PANTHER" id="PTHR30411">
    <property type="entry name" value="CYTOPLASMIC PROTEIN"/>
    <property type="match status" value="1"/>
</dbReference>
<dbReference type="Proteomes" id="UP000228510">
    <property type="component" value="Unassembled WGS sequence"/>
</dbReference>
<name>A0A2H0UYK6_9BACT</name>
<evidence type="ECO:0000313" key="3">
    <source>
        <dbReference type="Proteomes" id="UP000228510"/>
    </source>
</evidence>
<evidence type="ECO:0000313" key="2">
    <source>
        <dbReference type="EMBL" id="PIR91926.1"/>
    </source>
</evidence>
<sequence>MSKPKAKLPKKVIAYLEKAGVPHKILEHKTVYTAYDAAQTLSKKLGEVAKSLLVKADKDYYVVVLPADRQVDFNKLGKCLTGAYGKKAKTIKIPGEKIVQEILKLKNETVSAFGQLHKVPVVVEKELVKLKKAIFASGGFNHSIEMAVKDFMKMEGAKAGSFGVRRKKSKQ</sequence>
<dbReference type="AlphaFoldDB" id="A0A2H0UYK6"/>
<accession>A0A2H0UYK6</accession>
<evidence type="ECO:0000259" key="1">
    <source>
        <dbReference type="Pfam" id="PF04073"/>
    </source>
</evidence>
<feature type="domain" description="YbaK/aminoacyl-tRNA synthetase-associated" evidence="1">
    <location>
        <begin position="28"/>
        <end position="153"/>
    </location>
</feature>
<dbReference type="EMBL" id="PFAT01000058">
    <property type="protein sequence ID" value="PIR91926.1"/>
    <property type="molecule type" value="Genomic_DNA"/>
</dbReference>
<proteinExistence type="predicted"/>
<organism evidence="2 3">
    <name type="scientific">Candidatus Falkowbacteria bacterium CG10_big_fil_rev_8_21_14_0_10_44_15</name>
    <dbReference type="NCBI Taxonomy" id="1974569"/>
    <lineage>
        <taxon>Bacteria</taxon>
        <taxon>Candidatus Falkowiibacteriota</taxon>
    </lineage>
</organism>
<dbReference type="InterPro" id="IPR007214">
    <property type="entry name" value="YbaK/aa-tRNA-synth-assoc-dom"/>
</dbReference>
<dbReference type="Pfam" id="PF04073">
    <property type="entry name" value="tRNA_edit"/>
    <property type="match status" value="1"/>
</dbReference>
<dbReference type="Gene3D" id="3.90.960.10">
    <property type="entry name" value="YbaK/aminoacyl-tRNA synthetase-associated domain"/>
    <property type="match status" value="1"/>
</dbReference>
<dbReference type="InterPro" id="IPR036754">
    <property type="entry name" value="YbaK/aa-tRNA-synt-asso_dom_sf"/>
</dbReference>
<gene>
    <name evidence="2" type="ORF">COU01_04440</name>
</gene>
<reference evidence="3" key="1">
    <citation type="submission" date="2017-09" db="EMBL/GenBank/DDBJ databases">
        <title>Depth-based differentiation of microbial function through sediment-hosted aquifers and enrichment of novel symbionts in the deep terrestrial subsurface.</title>
        <authorList>
            <person name="Probst A.J."/>
            <person name="Ladd B."/>
            <person name="Jarett J.K."/>
            <person name="Geller-Mcgrath D.E."/>
            <person name="Sieber C.M.K."/>
            <person name="Emerson J.B."/>
            <person name="Anantharaman K."/>
            <person name="Thomas B.C."/>
            <person name="Malmstrom R."/>
            <person name="Stieglmeier M."/>
            <person name="Klingl A."/>
            <person name="Woyke T."/>
            <person name="Ryan C.M."/>
            <person name="Banfield J.F."/>
        </authorList>
    </citation>
    <scope>NUCLEOTIDE SEQUENCE [LARGE SCALE GENOMIC DNA]</scope>
</reference>
<dbReference type="GO" id="GO:0002161">
    <property type="term" value="F:aminoacyl-tRNA deacylase activity"/>
    <property type="evidence" value="ECO:0007669"/>
    <property type="project" value="InterPro"/>
</dbReference>
<comment type="caution">
    <text evidence="2">The sequence shown here is derived from an EMBL/GenBank/DDBJ whole genome shotgun (WGS) entry which is preliminary data.</text>
</comment>
<dbReference type="SUPFAM" id="SSF55826">
    <property type="entry name" value="YbaK/ProRS associated domain"/>
    <property type="match status" value="1"/>
</dbReference>
<dbReference type="PANTHER" id="PTHR30411:SF9">
    <property type="entry name" value="MULTIFUNCTIONAL SER_THR-TRNA DEACYLASE PROXP-Y"/>
    <property type="match status" value="1"/>
</dbReference>
<dbReference type="CDD" id="cd04332">
    <property type="entry name" value="YbaK_like"/>
    <property type="match status" value="1"/>
</dbReference>
<protein>
    <recommendedName>
        <fullName evidence="1">YbaK/aminoacyl-tRNA synthetase-associated domain-containing protein</fullName>
    </recommendedName>
</protein>